<dbReference type="GeneID" id="7049632"/>
<dbReference type="OrthoDB" id="10327118at2759"/>
<evidence type="ECO:0000256" key="1">
    <source>
        <dbReference type="SAM" id="MobiDB-lite"/>
    </source>
</evidence>
<dbReference type="HOGENOM" id="CLU_1579431_0_0_1"/>
<feature type="compositionally biased region" description="Polar residues" evidence="1">
    <location>
        <begin position="9"/>
        <end position="75"/>
    </location>
</feature>
<sequence>MSKRYDSYRGSTENQYHSPYRSRNVNYSDSQTRSSPSSNYRPRGSRSSYDGRNVTPARSSWHSSPNARRTLQQASKRPPVDYQNQGSSESLASANAIQLPDYNLDEKRKDALAEHEETTKKSILASQQFIHELTVWEKLQSAVFRETLRSETAEKSLEGFANNYSLPRL</sequence>
<name>B6JVB3_SCHJY</name>
<feature type="compositionally biased region" description="Polar residues" evidence="1">
    <location>
        <begin position="82"/>
        <end position="96"/>
    </location>
</feature>
<proteinExistence type="predicted"/>
<evidence type="ECO:0000313" key="2">
    <source>
        <dbReference type="EMBL" id="EEB05314.1"/>
    </source>
</evidence>
<evidence type="ECO:0000313" key="3">
    <source>
        <dbReference type="JaponicusDB" id="SJAG_00320"/>
    </source>
</evidence>
<dbReference type="JaponicusDB" id="SJAG_00320">
    <property type="gene designation" value="shf1"/>
</dbReference>
<keyword evidence="4" id="KW-1185">Reference proteome</keyword>
<organism evidence="2 4">
    <name type="scientific">Schizosaccharomyces japonicus (strain yFS275 / FY16936)</name>
    <name type="common">Fission yeast</name>
    <dbReference type="NCBI Taxonomy" id="402676"/>
    <lineage>
        <taxon>Eukaryota</taxon>
        <taxon>Fungi</taxon>
        <taxon>Dikarya</taxon>
        <taxon>Ascomycota</taxon>
        <taxon>Taphrinomycotina</taxon>
        <taxon>Schizosaccharomycetes</taxon>
        <taxon>Schizosaccharomycetales</taxon>
        <taxon>Schizosaccharomycetaceae</taxon>
        <taxon>Schizosaccharomyces</taxon>
    </lineage>
</organism>
<accession>B6JVB3</accession>
<reference evidence="2 4" key="1">
    <citation type="journal article" date="2011" name="Science">
        <title>Comparative functional genomics of the fission yeasts.</title>
        <authorList>
            <person name="Rhind N."/>
            <person name="Chen Z."/>
            <person name="Yassour M."/>
            <person name="Thompson D.A."/>
            <person name="Haas B.J."/>
            <person name="Habib N."/>
            <person name="Wapinski I."/>
            <person name="Roy S."/>
            <person name="Lin M.F."/>
            <person name="Heiman D.I."/>
            <person name="Young S.K."/>
            <person name="Furuya K."/>
            <person name="Guo Y."/>
            <person name="Pidoux A."/>
            <person name="Chen H.M."/>
            <person name="Robbertse B."/>
            <person name="Goldberg J.M."/>
            <person name="Aoki K."/>
            <person name="Bayne E.H."/>
            <person name="Berlin A.M."/>
            <person name="Desjardins C.A."/>
            <person name="Dobbs E."/>
            <person name="Dukaj L."/>
            <person name="Fan L."/>
            <person name="FitzGerald M.G."/>
            <person name="French C."/>
            <person name="Gujja S."/>
            <person name="Hansen K."/>
            <person name="Keifenheim D."/>
            <person name="Levin J.Z."/>
            <person name="Mosher R.A."/>
            <person name="Mueller C.A."/>
            <person name="Pfiffner J."/>
            <person name="Priest M."/>
            <person name="Russ C."/>
            <person name="Smialowska A."/>
            <person name="Swoboda P."/>
            <person name="Sykes S.M."/>
            <person name="Vaughn M."/>
            <person name="Vengrova S."/>
            <person name="Yoder R."/>
            <person name="Zeng Q."/>
            <person name="Allshire R."/>
            <person name="Baulcombe D."/>
            <person name="Birren B.W."/>
            <person name="Brown W."/>
            <person name="Ekwall K."/>
            <person name="Kellis M."/>
            <person name="Leatherwood J."/>
            <person name="Levin H."/>
            <person name="Margalit H."/>
            <person name="Martienssen R."/>
            <person name="Nieduszynski C.A."/>
            <person name="Spatafora J.W."/>
            <person name="Friedman N."/>
            <person name="Dalgaard J.Z."/>
            <person name="Baumann P."/>
            <person name="Niki H."/>
            <person name="Regev A."/>
            <person name="Nusbaum C."/>
        </authorList>
    </citation>
    <scope>NUCLEOTIDE SEQUENCE [LARGE SCALE GENOMIC DNA]</scope>
    <source>
        <strain evidence="4">yFS275 / FY16936</strain>
    </source>
</reference>
<dbReference type="AlphaFoldDB" id="B6JVB3"/>
<protein>
    <submittedName>
        <fullName evidence="2">Small histone ubiquitination factor Shf1</fullName>
    </submittedName>
</protein>
<feature type="region of interest" description="Disordered" evidence="1">
    <location>
        <begin position="1"/>
        <end position="98"/>
    </location>
</feature>
<dbReference type="RefSeq" id="XP_002171607.1">
    <property type="nucleotide sequence ID" value="XM_002171571.2"/>
</dbReference>
<dbReference type="VEuPathDB" id="FungiDB:SJAG_00320"/>
<dbReference type="EMBL" id="KE651166">
    <property type="protein sequence ID" value="EEB05314.1"/>
    <property type="molecule type" value="Genomic_DNA"/>
</dbReference>
<dbReference type="Proteomes" id="UP000001744">
    <property type="component" value="Unassembled WGS sequence"/>
</dbReference>
<dbReference type="OMA" id="FWEKVRP"/>
<evidence type="ECO:0000313" key="4">
    <source>
        <dbReference type="Proteomes" id="UP000001744"/>
    </source>
</evidence>
<gene>
    <name evidence="3" type="primary">shf1</name>
    <name evidence="2" type="ORF">SJAG_00320</name>
</gene>